<proteinExistence type="predicted"/>
<keyword evidence="1" id="KW-1133">Transmembrane helix</keyword>
<keyword evidence="1" id="KW-0812">Transmembrane</keyword>
<keyword evidence="1" id="KW-0472">Membrane</keyword>
<reference evidence="2 3" key="1">
    <citation type="submission" date="2023-12" db="EMBL/GenBank/DDBJ databases">
        <title>Gut-associated functions are favored during microbiome assembly across C. elegans life.</title>
        <authorList>
            <person name="Zimmermann J."/>
        </authorList>
    </citation>
    <scope>NUCLEOTIDE SEQUENCE [LARGE SCALE GENOMIC DNA]</scope>
    <source>
        <strain evidence="2 3">JUb134</strain>
    </source>
</reference>
<dbReference type="RefSeq" id="WP_132883567.1">
    <property type="nucleotide sequence ID" value="NZ_JBBGZA010000001.1"/>
</dbReference>
<organism evidence="2 3">
    <name type="scientific">Sphingomonas molluscorum</name>
    <dbReference type="NCBI Taxonomy" id="418184"/>
    <lineage>
        <taxon>Bacteria</taxon>
        <taxon>Pseudomonadati</taxon>
        <taxon>Pseudomonadota</taxon>
        <taxon>Alphaproteobacteria</taxon>
        <taxon>Sphingomonadales</taxon>
        <taxon>Sphingomonadaceae</taxon>
        <taxon>Sphingomonas</taxon>
    </lineage>
</organism>
<protein>
    <submittedName>
        <fullName evidence="2">Uncharacterized protein</fullName>
    </submittedName>
</protein>
<comment type="caution">
    <text evidence="2">The sequence shown here is derived from an EMBL/GenBank/DDBJ whole genome shotgun (WGS) entry which is preliminary data.</text>
</comment>
<feature type="transmembrane region" description="Helical" evidence="1">
    <location>
        <begin position="60"/>
        <end position="79"/>
    </location>
</feature>
<accession>A0ABU8Q606</accession>
<keyword evidence="3" id="KW-1185">Reference proteome</keyword>
<evidence type="ECO:0000313" key="2">
    <source>
        <dbReference type="EMBL" id="MEJ5094703.1"/>
    </source>
</evidence>
<evidence type="ECO:0000313" key="3">
    <source>
        <dbReference type="Proteomes" id="UP001380365"/>
    </source>
</evidence>
<sequence length="111" mass="12552">MTGCDPGYSQRPRLEDIRTDLPLNARLVVREVWSGSGDGAVIVHEQYQRPARWWHPATRLIGIMMNMLAIGWPVILLSYGWTRTATVFAAADIALLATGWEVMKSGEKRWL</sequence>
<dbReference type="Proteomes" id="UP001380365">
    <property type="component" value="Unassembled WGS sequence"/>
</dbReference>
<evidence type="ECO:0000256" key="1">
    <source>
        <dbReference type="SAM" id="Phobius"/>
    </source>
</evidence>
<name>A0ABU8Q606_9SPHN</name>
<gene>
    <name evidence="2" type="ORF">WH159_09145</name>
</gene>
<dbReference type="EMBL" id="JBBGZA010000001">
    <property type="protein sequence ID" value="MEJ5094703.1"/>
    <property type="molecule type" value="Genomic_DNA"/>
</dbReference>